<keyword evidence="3" id="KW-0479">Metal-binding</keyword>
<dbReference type="EMBL" id="BAER01000024">
    <property type="protein sequence ID" value="GAC31876.1"/>
    <property type="molecule type" value="Genomic_DNA"/>
</dbReference>
<evidence type="ECO:0000259" key="4">
    <source>
        <dbReference type="SMART" id="SM00829"/>
    </source>
</evidence>
<dbReference type="Gene3D" id="3.40.50.720">
    <property type="entry name" value="NAD(P)-binding Rossmann-like Domain"/>
    <property type="match status" value="1"/>
</dbReference>
<dbReference type="GO" id="GO:0016491">
    <property type="term" value="F:oxidoreductase activity"/>
    <property type="evidence" value="ECO:0007669"/>
    <property type="project" value="UniProtKB-KW"/>
</dbReference>
<dbReference type="GO" id="GO:0008270">
    <property type="term" value="F:zinc ion binding"/>
    <property type="evidence" value="ECO:0007669"/>
    <property type="project" value="InterPro"/>
</dbReference>
<dbReference type="InterPro" id="IPR014182">
    <property type="entry name" value="ADH_Zn_typ-1"/>
</dbReference>
<evidence type="ECO:0000313" key="6">
    <source>
        <dbReference type="Proteomes" id="UP000006322"/>
    </source>
</evidence>
<dbReference type="PANTHER" id="PTHR44154">
    <property type="entry name" value="QUINONE OXIDOREDUCTASE"/>
    <property type="match status" value="1"/>
</dbReference>
<dbReference type="InterPro" id="IPR020843">
    <property type="entry name" value="ER"/>
</dbReference>
<dbReference type="Gene3D" id="3.90.180.10">
    <property type="entry name" value="Medium-chain alcohol dehydrogenases, catalytic domain"/>
    <property type="match status" value="1"/>
</dbReference>
<evidence type="ECO:0000256" key="3">
    <source>
        <dbReference type="RuleBase" id="RU364000"/>
    </source>
</evidence>
<keyword evidence="6" id="KW-1185">Reference proteome</keyword>
<dbReference type="Pfam" id="PF08240">
    <property type="entry name" value="ADH_N"/>
    <property type="match status" value="1"/>
</dbReference>
<dbReference type="CDD" id="cd08252">
    <property type="entry name" value="AL_MDR"/>
    <property type="match status" value="1"/>
</dbReference>
<gene>
    <name evidence="5" type="ORF">GPLA_0960</name>
</gene>
<accession>K6Z6S5</accession>
<sequence length="333" mass="36135">MKAIGYKRPSEILTSGSLQEYVHEVPVATGRDLLVEIKAISVNPVDTKLRANLHGGVREKILGYDAVGIITAVGDEVNLFNVGDRVFYAGDMTRQGSNAEFQLVDERLVGLAPATISDAQAAALPLTAVTAWELLFDRLQLNADSQQSLLVIGAAGGVGSILVQLAKQLTKVTVIATASREKSADWVRKLGADHVINHHESLPKQLAELGFTSVDNIVSLTNTEDHFDEIVESITPQGKLALIDDPSSIKIGALKRKSVSLHWEFMFTRSLYQTDDMQKQHEILSQIAKLIDKGTLVTTLGEHLGKITVENLLKAHAMLESKSAVGKLVLEGF</sequence>
<keyword evidence="3" id="KW-0862">Zinc</keyword>
<protein>
    <recommendedName>
        <fullName evidence="3">Zinc-type alcohol dehydrogenase-like protein</fullName>
    </recommendedName>
</protein>
<dbReference type="Proteomes" id="UP000006322">
    <property type="component" value="Unassembled WGS sequence"/>
</dbReference>
<reference evidence="6" key="1">
    <citation type="journal article" date="2014" name="Environ. Microbiol.">
        <title>Comparative genomics of the marine bacterial genus Glaciecola reveals the high degree of genomic diversity and genomic characteristic for cold adaptation.</title>
        <authorList>
            <person name="Qin Q.L."/>
            <person name="Xie B.B."/>
            <person name="Yu Y."/>
            <person name="Shu Y.L."/>
            <person name="Rong J.C."/>
            <person name="Zhang Y.J."/>
            <person name="Zhao D.L."/>
            <person name="Chen X.L."/>
            <person name="Zhang X.Y."/>
            <person name="Chen B."/>
            <person name="Zhou B.C."/>
            <person name="Zhang Y.Z."/>
        </authorList>
    </citation>
    <scope>NUCLEOTIDE SEQUENCE [LARGE SCALE GENOMIC DNA]</scope>
    <source>
        <strain evidence="6">LMG 21857</strain>
    </source>
</reference>
<keyword evidence="3" id="KW-0560">Oxidoreductase</keyword>
<proteinExistence type="inferred from homology"/>
<dbReference type="SUPFAM" id="SSF50129">
    <property type="entry name" value="GroES-like"/>
    <property type="match status" value="1"/>
</dbReference>
<evidence type="ECO:0000313" key="5">
    <source>
        <dbReference type="EMBL" id="GAC31876.1"/>
    </source>
</evidence>
<comment type="caution">
    <text evidence="5">The sequence shown here is derived from an EMBL/GenBank/DDBJ whole genome shotgun (WGS) entry which is preliminary data.</text>
</comment>
<organism evidence="5 6">
    <name type="scientific">Paraglaciecola polaris LMG 21857</name>
    <dbReference type="NCBI Taxonomy" id="1129793"/>
    <lineage>
        <taxon>Bacteria</taxon>
        <taxon>Pseudomonadati</taxon>
        <taxon>Pseudomonadota</taxon>
        <taxon>Gammaproteobacteria</taxon>
        <taxon>Alteromonadales</taxon>
        <taxon>Alteromonadaceae</taxon>
        <taxon>Paraglaciecola</taxon>
    </lineage>
</organism>
<dbReference type="SUPFAM" id="SSF51735">
    <property type="entry name" value="NAD(P)-binding Rossmann-fold domains"/>
    <property type="match status" value="1"/>
</dbReference>
<keyword evidence="2" id="KW-0521">NADP</keyword>
<dbReference type="OrthoDB" id="9785812at2"/>
<dbReference type="STRING" id="1129793.GPLA_0960"/>
<dbReference type="NCBIfam" id="TIGR02817">
    <property type="entry name" value="adh_fam_1"/>
    <property type="match status" value="1"/>
</dbReference>
<dbReference type="RefSeq" id="WP_007103680.1">
    <property type="nucleotide sequence ID" value="NZ_BAER01000024.1"/>
</dbReference>
<dbReference type="PANTHER" id="PTHR44154:SF1">
    <property type="entry name" value="QUINONE OXIDOREDUCTASE"/>
    <property type="match status" value="1"/>
</dbReference>
<dbReference type="Pfam" id="PF00107">
    <property type="entry name" value="ADH_zinc_N"/>
    <property type="match status" value="1"/>
</dbReference>
<dbReference type="InterPro" id="IPR051603">
    <property type="entry name" value="Zinc-ADH_QOR/CCCR"/>
</dbReference>
<feature type="domain" description="Enoyl reductase (ER)" evidence="4">
    <location>
        <begin position="16"/>
        <end position="330"/>
    </location>
</feature>
<dbReference type="InterPro" id="IPR011032">
    <property type="entry name" value="GroES-like_sf"/>
</dbReference>
<evidence type="ECO:0000256" key="2">
    <source>
        <dbReference type="ARBA" id="ARBA00022857"/>
    </source>
</evidence>
<dbReference type="AlphaFoldDB" id="K6Z6S5"/>
<dbReference type="InterPro" id="IPR013154">
    <property type="entry name" value="ADH-like_N"/>
</dbReference>
<comment type="similarity">
    <text evidence="1 3">Belongs to the zinc-containing alcohol dehydrogenase family. Quinone oxidoreductase subfamily.</text>
</comment>
<name>K6Z6S5_9ALTE</name>
<dbReference type="InterPro" id="IPR036291">
    <property type="entry name" value="NAD(P)-bd_dom_sf"/>
</dbReference>
<dbReference type="SMART" id="SM00829">
    <property type="entry name" value="PKS_ER"/>
    <property type="match status" value="1"/>
</dbReference>
<dbReference type="InterPro" id="IPR013149">
    <property type="entry name" value="ADH-like_C"/>
</dbReference>
<evidence type="ECO:0000256" key="1">
    <source>
        <dbReference type="ARBA" id="ARBA00010371"/>
    </source>
</evidence>